<dbReference type="SUPFAM" id="SSF53850">
    <property type="entry name" value="Periplasmic binding protein-like II"/>
    <property type="match status" value="1"/>
</dbReference>
<name>A0A158BI82_9BURK</name>
<evidence type="ECO:0000259" key="3">
    <source>
        <dbReference type="SMART" id="SM00062"/>
    </source>
</evidence>
<dbReference type="STRING" id="1777138.AWB77_02877"/>
<sequence length="309" mass="34206">MSDRNASRAASFRFAIAICAALATFATLATFPAQQALAQGAGGPPPDLPNNDGADGILRVCADPNNMPLSNKKGEGYENKIAAQMASDFGYKLEYTYWPQRMGFVRNTLREKVPQTERYKCDLIIGVPKGYELTATTRPYLHSTYAMVFPNKPEYASIKSPSDLMNLPPEQLKKMKLGIFVKSPATDWLLSHNLIQQAVSYQGQSGDPEAFPGEIIERDMAKGDVDAAFLWGPIAGYFANRSDNKVRLVPFPAGQAIRFDYEISMGVRYGEKAWRDKVDNWIASNQPKIDQILSSYQVPLLPLQPVSAQ</sequence>
<dbReference type="PANTHER" id="PTHR35936">
    <property type="entry name" value="MEMBRANE-BOUND LYTIC MUREIN TRANSGLYCOSYLASE F"/>
    <property type="match status" value="1"/>
</dbReference>
<gene>
    <name evidence="4" type="ORF">AWB77_02877</name>
</gene>
<protein>
    <submittedName>
        <fullName evidence="4">Bacterial extracellular solute-binding proteins, family 3</fullName>
    </submittedName>
</protein>
<dbReference type="RefSeq" id="WP_061135061.1">
    <property type="nucleotide sequence ID" value="NZ_FCNX02000006.1"/>
</dbReference>
<feature type="domain" description="Solute-binding protein family 3/N-terminal" evidence="3">
    <location>
        <begin position="57"/>
        <end position="300"/>
    </location>
</feature>
<comment type="caution">
    <text evidence="4">The sequence shown here is derived from an EMBL/GenBank/DDBJ whole genome shotgun (WGS) entry which is preliminary data.</text>
</comment>
<reference evidence="4" key="1">
    <citation type="submission" date="2016-01" db="EMBL/GenBank/DDBJ databases">
        <authorList>
            <person name="Peeters C."/>
        </authorList>
    </citation>
    <scope>NUCLEOTIDE SEQUENCE</scope>
    <source>
        <strain evidence="4">LMG 29320</strain>
    </source>
</reference>
<dbReference type="EMBL" id="FCNX02000006">
    <property type="protein sequence ID" value="SAK69753.1"/>
    <property type="molecule type" value="Genomic_DNA"/>
</dbReference>
<feature type="signal peptide" evidence="2">
    <location>
        <begin position="1"/>
        <end position="38"/>
    </location>
</feature>
<dbReference type="Proteomes" id="UP000054903">
    <property type="component" value="Unassembled WGS sequence"/>
</dbReference>
<dbReference type="PANTHER" id="PTHR35936:SF17">
    <property type="entry name" value="ARGININE-BINDING EXTRACELLULAR PROTEIN ARTP"/>
    <property type="match status" value="1"/>
</dbReference>
<proteinExistence type="predicted"/>
<dbReference type="InterPro" id="IPR022448">
    <property type="entry name" value="Quinoprotein_dehydrogenase"/>
</dbReference>
<dbReference type="Gene3D" id="3.40.190.10">
    <property type="entry name" value="Periplasmic binding protein-like II"/>
    <property type="match status" value="2"/>
</dbReference>
<dbReference type="OrthoDB" id="176845at2"/>
<evidence type="ECO:0000256" key="2">
    <source>
        <dbReference type="SAM" id="SignalP"/>
    </source>
</evidence>
<accession>A0A158BI82</accession>
<dbReference type="SMART" id="SM00062">
    <property type="entry name" value="PBPb"/>
    <property type="match status" value="1"/>
</dbReference>
<dbReference type="AlphaFoldDB" id="A0A158BI82"/>
<feature type="chain" id="PRO_5007621783" evidence="2">
    <location>
        <begin position="39"/>
        <end position="309"/>
    </location>
</feature>
<evidence type="ECO:0000313" key="4">
    <source>
        <dbReference type="EMBL" id="SAK69753.1"/>
    </source>
</evidence>
<keyword evidence="1 2" id="KW-0732">Signal</keyword>
<keyword evidence="5" id="KW-1185">Reference proteome</keyword>
<evidence type="ECO:0000313" key="5">
    <source>
        <dbReference type="Proteomes" id="UP000054903"/>
    </source>
</evidence>
<dbReference type="InterPro" id="IPR001638">
    <property type="entry name" value="Solute-binding_3/MltF_N"/>
</dbReference>
<dbReference type="NCBIfam" id="TIGR03871">
    <property type="entry name" value="ABC_peri_MoxJ_2"/>
    <property type="match status" value="1"/>
</dbReference>
<organism evidence="4 5">
    <name type="scientific">Caballeronia fortuita</name>
    <dbReference type="NCBI Taxonomy" id="1777138"/>
    <lineage>
        <taxon>Bacteria</taxon>
        <taxon>Pseudomonadati</taxon>
        <taxon>Pseudomonadota</taxon>
        <taxon>Betaproteobacteria</taxon>
        <taxon>Burkholderiales</taxon>
        <taxon>Burkholderiaceae</taxon>
        <taxon>Caballeronia</taxon>
    </lineage>
</organism>
<evidence type="ECO:0000256" key="1">
    <source>
        <dbReference type="ARBA" id="ARBA00022729"/>
    </source>
</evidence>